<feature type="repeat" description="ANK" evidence="10">
    <location>
        <begin position="107"/>
        <end position="129"/>
    </location>
</feature>
<sequence>MGGIKSKVDNIDLSGVHYHEIMDSIRDSIEKIARNIGQSKVNDIEFFLQHPEVTGALDGNVFTDPNILHIVLTMLSFDTDSEKKLFEHLVKACANKVLEGQRRGHYQGQTPLHMAICHGQDMLVTCLLDEIAKRLKKSSNKNLRKIIHCAATGDAFVKGIMRSELPLSVAASVGNKNIFDALLRHGAELDKQNSKGNNVYHCLIEYAYLYPDKLNSVMDMFRYIHEESKAGTQFCEEPDLQVHDNTPTKNVRCKILFMRNNDGDNPLQAAIRYGQPQIFKYILEKAYVYADYNSGLFDMKVYDVTDLDGSLVLNLPGQNSTLMVDNRRRLGSEQVPLDSLFSLKTRVAFCFLEMQVIQRLIMAKWKFYRKLVYPLWLIHTLFMVSLTWYATSRAQLRQNLNITKSNSFPLTQDTVDTCTTNGHSIVTYYIYIPLVFALLYMLQEVIRLCKGRLHFDRQNFLNPYANNVSRIAILLFAICLAVDFFAMCEPSYKDYLLIISLIVGWFLFLFFARAMRHFCNFTSLLLTVLPTDIFRFAFIIFIVLVAFSTTFYIVIQDIENLQEEYPSWWETVLISFQSIFGYDELPFLKTGNTIFSTILYVIFVVITSVLLVNALIAIISNTCDHLFPAGDMYVQLLFNEYSIIRFIESVLPDSLVQKKARDAFKTEKKYRYDVSSESLVKEDRYLVELTSLKHLDDPDQAGTDRVDFIHKMNLSFMPHKLAKKNNKENVFNTGKGVMGNLRNVAAPPRVTTPRPEQKKMSAVLSDVPLQINHIKMGICNDCARKLKCPSYPGE</sequence>
<dbReference type="InterPro" id="IPR024862">
    <property type="entry name" value="TRPV"/>
</dbReference>
<feature type="repeat" description="ANK" evidence="10">
    <location>
        <begin position="162"/>
        <end position="194"/>
    </location>
</feature>
<dbReference type="Pfam" id="PF00023">
    <property type="entry name" value="Ank"/>
    <property type="match status" value="1"/>
</dbReference>
<keyword evidence="13" id="KW-1185">Reference proteome</keyword>
<keyword evidence="11" id="KW-0472">Membrane</keyword>
<keyword evidence="8" id="KW-0406">Ion transport</keyword>
<evidence type="ECO:0000256" key="1">
    <source>
        <dbReference type="ARBA" id="ARBA00004651"/>
    </source>
</evidence>
<feature type="transmembrane region" description="Helical" evidence="11">
    <location>
        <begin position="428"/>
        <end position="446"/>
    </location>
</feature>
<evidence type="ECO:0000256" key="4">
    <source>
        <dbReference type="ARBA" id="ARBA00022568"/>
    </source>
</evidence>
<dbReference type="GO" id="GO:0005886">
    <property type="term" value="C:plasma membrane"/>
    <property type="evidence" value="ECO:0007669"/>
    <property type="project" value="UniProtKB-SubCell"/>
</dbReference>
<dbReference type="EMBL" id="JBJQND010000007">
    <property type="protein sequence ID" value="KAL3870519.1"/>
    <property type="molecule type" value="Genomic_DNA"/>
</dbReference>
<keyword evidence="11" id="KW-0812">Transmembrane</keyword>
<keyword evidence="6" id="KW-0677">Repeat</keyword>
<keyword evidence="10" id="KW-0040">ANK repeat</keyword>
<evidence type="ECO:0000256" key="6">
    <source>
        <dbReference type="ARBA" id="ARBA00022737"/>
    </source>
</evidence>
<evidence type="ECO:0000313" key="13">
    <source>
        <dbReference type="Proteomes" id="UP001634394"/>
    </source>
</evidence>
<comment type="subcellular location">
    <subcellularLocation>
        <location evidence="1">Cell membrane</location>
        <topology evidence="1">Multi-pass membrane protein</topology>
    </subcellularLocation>
</comment>
<evidence type="ECO:0000313" key="12">
    <source>
        <dbReference type="EMBL" id="KAL3870519.1"/>
    </source>
</evidence>
<feature type="transmembrane region" description="Helical" evidence="11">
    <location>
        <begin position="467"/>
        <end position="486"/>
    </location>
</feature>
<dbReference type="InterPro" id="IPR002110">
    <property type="entry name" value="Ankyrin_rpt"/>
</dbReference>
<feature type="transmembrane region" description="Helical" evidence="11">
    <location>
        <begin position="533"/>
        <end position="555"/>
    </location>
</feature>
<keyword evidence="5" id="KW-0107">Calcium channel</keyword>
<keyword evidence="9" id="KW-0407">Ion channel</keyword>
<dbReference type="GO" id="GO:0005262">
    <property type="term" value="F:calcium channel activity"/>
    <property type="evidence" value="ECO:0007669"/>
    <property type="project" value="UniProtKB-KW"/>
</dbReference>
<evidence type="ECO:0008006" key="14">
    <source>
        <dbReference type="Google" id="ProtNLM"/>
    </source>
</evidence>
<dbReference type="AlphaFoldDB" id="A0ABD3W9E8"/>
<evidence type="ECO:0000256" key="3">
    <source>
        <dbReference type="ARBA" id="ARBA00022475"/>
    </source>
</evidence>
<evidence type="ECO:0000256" key="11">
    <source>
        <dbReference type="SAM" id="Phobius"/>
    </source>
</evidence>
<feature type="transmembrane region" description="Helical" evidence="11">
    <location>
        <begin position="371"/>
        <end position="390"/>
    </location>
</feature>
<dbReference type="PANTHER" id="PTHR10582:SF2">
    <property type="entry name" value="INACTIVE"/>
    <property type="match status" value="1"/>
</dbReference>
<accession>A0ABD3W9E8</accession>
<protein>
    <recommendedName>
        <fullName evidence="14">Ion transport domain-containing protein</fullName>
    </recommendedName>
</protein>
<evidence type="ECO:0000256" key="9">
    <source>
        <dbReference type="ARBA" id="ARBA00023303"/>
    </source>
</evidence>
<feature type="transmembrane region" description="Helical" evidence="11">
    <location>
        <begin position="492"/>
        <end position="512"/>
    </location>
</feature>
<dbReference type="InterPro" id="IPR036770">
    <property type="entry name" value="Ankyrin_rpt-contain_sf"/>
</dbReference>
<feature type="transmembrane region" description="Helical" evidence="11">
    <location>
        <begin position="597"/>
        <end position="619"/>
    </location>
</feature>
<evidence type="ECO:0000256" key="5">
    <source>
        <dbReference type="ARBA" id="ARBA00022673"/>
    </source>
</evidence>
<name>A0ABD3W9E8_SINWO</name>
<evidence type="ECO:0000256" key="10">
    <source>
        <dbReference type="PROSITE-ProRule" id="PRU00023"/>
    </source>
</evidence>
<evidence type="ECO:0000256" key="7">
    <source>
        <dbReference type="ARBA" id="ARBA00022837"/>
    </source>
</evidence>
<dbReference type="SUPFAM" id="SSF48403">
    <property type="entry name" value="Ankyrin repeat"/>
    <property type="match status" value="1"/>
</dbReference>
<keyword evidence="2" id="KW-0813">Transport</keyword>
<dbReference type="SMART" id="SM00248">
    <property type="entry name" value="ANK"/>
    <property type="match status" value="3"/>
</dbReference>
<evidence type="ECO:0000256" key="8">
    <source>
        <dbReference type="ARBA" id="ARBA00023065"/>
    </source>
</evidence>
<comment type="caution">
    <text evidence="12">The sequence shown here is derived from an EMBL/GenBank/DDBJ whole genome shotgun (WGS) entry which is preliminary data.</text>
</comment>
<keyword evidence="4" id="KW-0109">Calcium transport</keyword>
<gene>
    <name evidence="12" type="ORF">ACJMK2_038574</name>
</gene>
<organism evidence="12 13">
    <name type="scientific">Sinanodonta woodiana</name>
    <name type="common">Chinese pond mussel</name>
    <name type="synonym">Anodonta woodiana</name>
    <dbReference type="NCBI Taxonomy" id="1069815"/>
    <lineage>
        <taxon>Eukaryota</taxon>
        <taxon>Metazoa</taxon>
        <taxon>Spiralia</taxon>
        <taxon>Lophotrochozoa</taxon>
        <taxon>Mollusca</taxon>
        <taxon>Bivalvia</taxon>
        <taxon>Autobranchia</taxon>
        <taxon>Heteroconchia</taxon>
        <taxon>Palaeoheterodonta</taxon>
        <taxon>Unionida</taxon>
        <taxon>Unionoidea</taxon>
        <taxon>Unionidae</taxon>
        <taxon>Unioninae</taxon>
        <taxon>Sinanodonta</taxon>
    </lineage>
</organism>
<reference evidence="12 13" key="1">
    <citation type="submission" date="2024-11" db="EMBL/GenBank/DDBJ databases">
        <title>Chromosome-level genome assembly of the freshwater bivalve Anodonta woodiana.</title>
        <authorList>
            <person name="Chen X."/>
        </authorList>
    </citation>
    <scope>NUCLEOTIDE SEQUENCE [LARGE SCALE GENOMIC DNA]</scope>
    <source>
        <strain evidence="12">MN2024</strain>
        <tissue evidence="12">Gills</tissue>
    </source>
</reference>
<evidence type="ECO:0000256" key="2">
    <source>
        <dbReference type="ARBA" id="ARBA00022448"/>
    </source>
</evidence>
<dbReference type="PANTHER" id="PTHR10582">
    <property type="entry name" value="TRANSIENT RECEPTOR POTENTIAL ION CHANNEL PROTEIN"/>
    <property type="match status" value="1"/>
</dbReference>
<dbReference type="PROSITE" id="PS50297">
    <property type="entry name" value="ANK_REP_REGION"/>
    <property type="match status" value="2"/>
</dbReference>
<keyword evidence="11" id="KW-1133">Transmembrane helix</keyword>
<dbReference type="Gene3D" id="1.25.40.20">
    <property type="entry name" value="Ankyrin repeat-containing domain"/>
    <property type="match status" value="1"/>
</dbReference>
<dbReference type="PROSITE" id="PS50088">
    <property type="entry name" value="ANK_REPEAT"/>
    <property type="match status" value="2"/>
</dbReference>
<keyword evidence="3" id="KW-1003">Cell membrane</keyword>
<keyword evidence="7" id="KW-0106">Calcium</keyword>
<proteinExistence type="predicted"/>
<dbReference type="Proteomes" id="UP001634394">
    <property type="component" value="Unassembled WGS sequence"/>
</dbReference>